<evidence type="ECO:0000313" key="8">
    <source>
        <dbReference type="EMBL" id="OEU09752.1"/>
    </source>
</evidence>
<keyword evidence="9" id="KW-1185">Reference proteome</keyword>
<feature type="compositionally biased region" description="Low complexity" evidence="5">
    <location>
        <begin position="783"/>
        <end position="792"/>
    </location>
</feature>
<dbReference type="GO" id="GO:0006493">
    <property type="term" value="P:protein O-linked glycosylation"/>
    <property type="evidence" value="ECO:0007669"/>
    <property type="project" value="TreeGrafter"/>
</dbReference>
<evidence type="ECO:0000256" key="6">
    <source>
        <dbReference type="SAM" id="SignalP"/>
    </source>
</evidence>
<feature type="region of interest" description="Disordered" evidence="5">
    <location>
        <begin position="1064"/>
        <end position="1085"/>
    </location>
</feature>
<evidence type="ECO:0000256" key="4">
    <source>
        <dbReference type="ARBA" id="ARBA00022803"/>
    </source>
</evidence>
<name>A0A1E7EV39_9STRA</name>
<keyword evidence="2" id="KW-0808">Transferase</keyword>
<sequence>MLIIIVVLVCCLSLTSFVQVVEAVEAADEYRTTNNKGNNNNQGANSFSSAHGNNNNNQAGTDNTELTSLPIDIQKQIVHYQQIAYQYPEGSHETVNAWYKILEIHDNNLEAHLTLGWYLAVNQPVLSLRQHGYKFLARTFDSYFMGPTNTITAGSDYNIKQTYIIAHLVGHWYITEKQSYSAAIQYLELALSISKQPPNIKWEDDEKNHKASTNNFGDTCTQMKLATMYDMFPRTNKDADKSFETIIKHLNLLLNPLIDAWKDPQIILNKHMYDGVLLNAQKGIRRRRDVKTIKNNSTTTKDKETTDELTEELKNDIFTELTRDIYGFIKINDLSMKHFPLANRDTYNYCIYSSGWHLNIYQIHTDIRNVASQQYQMIKRAWPKLSFVRSFAIIAIGIGIGIGIATATATATVTAIAIAIDDTTANFVLRYDVEPKLRPCVSNRKIKLAIVVGSSDLNNQYSSIAEEFSAMFQRLDRQKFDITFVYVPEEEFYDDPYEPNNDNDQQHNSKPTTMKNIYDFDPNTEIMHADDKMEFFVKTDLEFLKEVLWQNKHPPQSLYNKPPVPENFPFRDEDQVYDTSYPDEPPIECDYVDTDPDSPCYPSNNRNKNQKKEEQNQDSSNDAFNIMFNGDFTTLWGAKIASMEFDTILYLDTPLSGHTKRLAMQRLAPVQIATHGYPITSGHPSDVVQYFISWQASEQLSYANAQEFYTEELKLLPANIPSNYFIPRIQTGVEGSIYEGKQISRIDGKPFEHITRSMLLLLDDPKGKSDVYINFAMKKDNNGNDNGSSSGSSGSGGSKDNQYAGFDDEEDMYGSDSVLIEDDDDDDDEKYAGNTYIKDLESNYGIIIKSLETKIHGNPGYDKVDVKYTVDEINDKNIYTCMQDPFKIHPEFDGMLCNIIKKDTNGILVLHEANKHLLDNPKFNHQTFYEKRLVDAGCNLSQIIFLPRQAHHRLLALYKTSTVVLDSYPAGGQVTTREVLELGKAMVTLPTRMLGGRWSAGYMHIAMIATVNSEYVDLAVALANDESLRWSVERDIQNNIHKLFHSDEAVLAWEDMLLELSPIERCPDSDESKTNNNNNGETVSWDNIFEEIEKQRR</sequence>
<evidence type="ECO:0000256" key="1">
    <source>
        <dbReference type="ARBA" id="ARBA00004922"/>
    </source>
</evidence>
<dbReference type="KEGG" id="fcy:FRACYDRAFT_248009"/>
<dbReference type="Proteomes" id="UP000095751">
    <property type="component" value="Unassembled WGS sequence"/>
</dbReference>
<dbReference type="PANTHER" id="PTHR44998">
    <property type="match status" value="1"/>
</dbReference>
<protein>
    <recommendedName>
        <fullName evidence="7">O-GlcNAc transferase C-terminal domain-containing protein</fullName>
    </recommendedName>
</protein>
<evidence type="ECO:0000256" key="2">
    <source>
        <dbReference type="ARBA" id="ARBA00022679"/>
    </source>
</evidence>
<dbReference type="OrthoDB" id="9991317at2759"/>
<feature type="compositionally biased region" description="Low complexity" evidence="5">
    <location>
        <begin position="34"/>
        <end position="60"/>
    </location>
</feature>
<gene>
    <name evidence="8" type="ORF">FRACYDRAFT_248009</name>
</gene>
<reference evidence="8 9" key="1">
    <citation type="submission" date="2016-09" db="EMBL/GenBank/DDBJ databases">
        <title>Extensive genetic diversity and differential bi-allelic expression allows diatom success in the polar Southern Ocean.</title>
        <authorList>
            <consortium name="DOE Joint Genome Institute"/>
            <person name="Mock T."/>
            <person name="Otillar R.P."/>
            <person name="Strauss J."/>
            <person name="Dupont C."/>
            <person name="Frickenhaus S."/>
            <person name="Maumus F."/>
            <person name="Mcmullan M."/>
            <person name="Sanges R."/>
            <person name="Schmutz J."/>
            <person name="Toseland A."/>
            <person name="Valas R."/>
            <person name="Veluchamy A."/>
            <person name="Ward B.J."/>
            <person name="Allen A."/>
            <person name="Barry K."/>
            <person name="Falciatore A."/>
            <person name="Ferrante M."/>
            <person name="Fortunato A.E."/>
            <person name="Gloeckner G."/>
            <person name="Gruber A."/>
            <person name="Hipkin R."/>
            <person name="Janech M."/>
            <person name="Kroth P."/>
            <person name="Leese F."/>
            <person name="Lindquist E."/>
            <person name="Lyon B.R."/>
            <person name="Martin J."/>
            <person name="Mayer C."/>
            <person name="Parker M."/>
            <person name="Quesneville H."/>
            <person name="Raymond J."/>
            <person name="Uhlig C."/>
            <person name="Valentin K.U."/>
            <person name="Worden A.Z."/>
            <person name="Armbrust E.V."/>
            <person name="Bowler C."/>
            <person name="Green B."/>
            <person name="Moulton V."/>
            <person name="Van Oosterhout C."/>
            <person name="Grigoriev I."/>
        </authorList>
    </citation>
    <scope>NUCLEOTIDE SEQUENCE [LARGE SCALE GENOMIC DNA]</scope>
    <source>
        <strain evidence="8 9">CCMP1102</strain>
    </source>
</reference>
<dbReference type="InterPro" id="IPR029489">
    <property type="entry name" value="OGT/SEC/SPY_C"/>
</dbReference>
<organism evidence="8 9">
    <name type="scientific">Fragilariopsis cylindrus CCMP1102</name>
    <dbReference type="NCBI Taxonomy" id="635003"/>
    <lineage>
        <taxon>Eukaryota</taxon>
        <taxon>Sar</taxon>
        <taxon>Stramenopiles</taxon>
        <taxon>Ochrophyta</taxon>
        <taxon>Bacillariophyta</taxon>
        <taxon>Bacillariophyceae</taxon>
        <taxon>Bacillariophycidae</taxon>
        <taxon>Bacillariales</taxon>
        <taxon>Bacillariaceae</taxon>
        <taxon>Fragilariopsis</taxon>
    </lineage>
</organism>
<dbReference type="InParanoid" id="A0A1E7EV39"/>
<feature type="domain" description="O-GlcNAc transferase C-terminal" evidence="7">
    <location>
        <begin position="875"/>
        <end position="1038"/>
    </location>
</feature>
<dbReference type="Gene3D" id="3.40.50.2000">
    <property type="entry name" value="Glycogen Phosphorylase B"/>
    <property type="match status" value="1"/>
</dbReference>
<feature type="compositionally biased region" description="Acidic residues" evidence="5">
    <location>
        <begin position="585"/>
        <end position="596"/>
    </location>
</feature>
<feature type="region of interest" description="Disordered" evidence="5">
    <location>
        <begin position="554"/>
        <end position="622"/>
    </location>
</feature>
<feature type="compositionally biased region" description="Polar residues" evidence="5">
    <location>
        <begin position="1074"/>
        <end position="1085"/>
    </location>
</feature>
<dbReference type="GO" id="GO:0016757">
    <property type="term" value="F:glycosyltransferase activity"/>
    <property type="evidence" value="ECO:0007669"/>
    <property type="project" value="TreeGrafter"/>
</dbReference>
<dbReference type="PANTHER" id="PTHR44998:SF1">
    <property type="entry name" value="UDP-N-ACETYLGLUCOSAMINE--PEPTIDE N-ACETYLGLUCOSAMINYLTRANSFERASE 110 KDA SUBUNIT"/>
    <property type="match status" value="1"/>
</dbReference>
<comment type="pathway">
    <text evidence="1">Protein modification; protein glycosylation.</text>
</comment>
<keyword evidence="6" id="KW-0732">Signal</keyword>
<feature type="chain" id="PRO_5009192274" description="O-GlcNAc transferase C-terminal domain-containing protein" evidence="6">
    <location>
        <begin position="24"/>
        <end position="1097"/>
    </location>
</feature>
<evidence type="ECO:0000256" key="5">
    <source>
        <dbReference type="SAM" id="MobiDB-lite"/>
    </source>
</evidence>
<evidence type="ECO:0000259" key="7">
    <source>
        <dbReference type="Pfam" id="PF13844"/>
    </source>
</evidence>
<accession>A0A1E7EV39</accession>
<evidence type="ECO:0000313" key="9">
    <source>
        <dbReference type="Proteomes" id="UP000095751"/>
    </source>
</evidence>
<dbReference type="AlphaFoldDB" id="A0A1E7EV39"/>
<keyword evidence="4" id="KW-0802">TPR repeat</keyword>
<proteinExistence type="predicted"/>
<dbReference type="Pfam" id="PF13844">
    <property type="entry name" value="Glyco_transf_41"/>
    <property type="match status" value="1"/>
</dbReference>
<dbReference type="EMBL" id="KV784374">
    <property type="protein sequence ID" value="OEU09752.1"/>
    <property type="molecule type" value="Genomic_DNA"/>
</dbReference>
<feature type="region of interest" description="Disordered" evidence="5">
    <location>
        <begin position="782"/>
        <end position="807"/>
    </location>
</feature>
<keyword evidence="3" id="KW-0677">Repeat</keyword>
<dbReference type="Gene3D" id="3.40.50.11380">
    <property type="match status" value="1"/>
</dbReference>
<feature type="signal peptide" evidence="6">
    <location>
        <begin position="1"/>
        <end position="23"/>
    </location>
</feature>
<evidence type="ECO:0000256" key="3">
    <source>
        <dbReference type="ARBA" id="ARBA00022737"/>
    </source>
</evidence>
<feature type="region of interest" description="Disordered" evidence="5">
    <location>
        <begin position="32"/>
        <end position="64"/>
    </location>
</feature>